<reference evidence="4" key="1">
    <citation type="journal article" date="2019" name="IScience">
        <title>Narwhal Genome Reveals Long-Term Low Genetic Diversity despite Current Large Abundance Size.</title>
        <authorList>
            <person name="Westbury M.V."/>
            <person name="Petersen B."/>
            <person name="Garde E."/>
            <person name="Heide-Jorgensen M.P."/>
            <person name="Lorenzen E.D."/>
        </authorList>
    </citation>
    <scope>NUCLEOTIDE SEQUENCE [LARGE SCALE GENOMIC DNA]</scope>
</reference>
<dbReference type="EMBL" id="RWIC01002646">
    <property type="protein sequence ID" value="TKC33594.1"/>
    <property type="molecule type" value="Genomic_DNA"/>
</dbReference>
<feature type="compositionally biased region" description="Low complexity" evidence="2">
    <location>
        <begin position="45"/>
        <end position="93"/>
    </location>
</feature>
<dbReference type="GO" id="GO:0000398">
    <property type="term" value="P:mRNA splicing, via spliceosome"/>
    <property type="evidence" value="ECO:0007669"/>
    <property type="project" value="TreeGrafter"/>
</dbReference>
<accession>A0A4U1EC04</accession>
<keyword evidence="1" id="KW-0694">RNA-binding</keyword>
<evidence type="ECO:0000256" key="2">
    <source>
        <dbReference type="SAM" id="MobiDB-lite"/>
    </source>
</evidence>
<dbReference type="Proteomes" id="UP000308365">
    <property type="component" value="Unassembled WGS sequence"/>
</dbReference>
<dbReference type="GO" id="GO:0005737">
    <property type="term" value="C:cytoplasm"/>
    <property type="evidence" value="ECO:0007669"/>
    <property type="project" value="TreeGrafter"/>
</dbReference>
<evidence type="ECO:0000313" key="4">
    <source>
        <dbReference type="Proteomes" id="UP000308365"/>
    </source>
</evidence>
<dbReference type="AlphaFoldDB" id="A0A4U1EC04"/>
<name>A0A4U1EC04_MONMO</name>
<feature type="region of interest" description="Disordered" evidence="2">
    <location>
        <begin position="1"/>
        <end position="153"/>
    </location>
</feature>
<sequence>HWGPSTKRKDRSDEKSKDRSKDKGAAKESSEKDRGRDETSRRRSTSSGSSNTRSRSSSTCSSGSSSSSASSRSGSSSTSRSSSSGSSPGSPSPSRRRQDNARRSRSKSKPPRRDEKERKRRSPSPKPTTVHIGRLTRNKGCTPVESENPGEAEKALKHVDGGHIDGQETTATAVPSLENAATASHVAQVPSTDEEEVAFPSAQVPGEPAPQEPLQLQLLRISRATEALPSEGGSVGKKSLTQGQASEVKAVVAMFPLAAEFRLQGHCWFGAHAYKDALQFSG</sequence>
<protein>
    <submittedName>
        <fullName evidence="3">Uncharacterized protein</fullName>
    </submittedName>
</protein>
<evidence type="ECO:0000256" key="1">
    <source>
        <dbReference type="ARBA" id="ARBA00022884"/>
    </source>
</evidence>
<dbReference type="GO" id="GO:0003723">
    <property type="term" value="F:RNA binding"/>
    <property type="evidence" value="ECO:0007669"/>
    <property type="project" value="UniProtKB-KW"/>
</dbReference>
<feature type="non-terminal residue" evidence="3">
    <location>
        <position position="1"/>
    </location>
</feature>
<evidence type="ECO:0000313" key="3">
    <source>
        <dbReference type="EMBL" id="TKC33594.1"/>
    </source>
</evidence>
<dbReference type="PANTHER" id="PTHR15481">
    <property type="entry name" value="RIBONUCLEIC ACID BINDING PROTEIN S1"/>
    <property type="match status" value="1"/>
</dbReference>
<dbReference type="GO" id="GO:0061574">
    <property type="term" value="C:ASAP complex"/>
    <property type="evidence" value="ECO:0007669"/>
    <property type="project" value="TreeGrafter"/>
</dbReference>
<gene>
    <name evidence="3" type="ORF">EI555_015692</name>
</gene>
<proteinExistence type="predicted"/>
<comment type="caution">
    <text evidence="3">The sequence shown here is derived from an EMBL/GenBank/DDBJ whole genome shotgun (WGS) entry which is preliminary data.</text>
</comment>
<dbReference type="PANTHER" id="PTHR15481:SF2">
    <property type="entry name" value="RNA-BINDING PROTEIN WITH SERINE-RICH DOMAIN 1"/>
    <property type="match status" value="1"/>
</dbReference>
<dbReference type="GO" id="GO:0005654">
    <property type="term" value="C:nucleoplasm"/>
    <property type="evidence" value="ECO:0007669"/>
    <property type="project" value="TreeGrafter"/>
</dbReference>
<feature type="compositionally biased region" description="Basic and acidic residues" evidence="2">
    <location>
        <begin position="10"/>
        <end position="41"/>
    </location>
</feature>
<organism evidence="3 4">
    <name type="scientific">Monodon monoceros</name>
    <name type="common">Narwhal</name>
    <name type="synonym">Ceratodon monodon</name>
    <dbReference type="NCBI Taxonomy" id="40151"/>
    <lineage>
        <taxon>Eukaryota</taxon>
        <taxon>Metazoa</taxon>
        <taxon>Chordata</taxon>
        <taxon>Craniata</taxon>
        <taxon>Vertebrata</taxon>
        <taxon>Euteleostomi</taxon>
        <taxon>Mammalia</taxon>
        <taxon>Eutheria</taxon>
        <taxon>Laurasiatheria</taxon>
        <taxon>Artiodactyla</taxon>
        <taxon>Whippomorpha</taxon>
        <taxon>Cetacea</taxon>
        <taxon>Odontoceti</taxon>
        <taxon>Monodontidae</taxon>
        <taxon>Monodon</taxon>
    </lineage>
</organism>